<dbReference type="InterPro" id="IPR052530">
    <property type="entry name" value="NAD(P)H_nitroreductase"/>
</dbReference>
<reference evidence="3 4" key="1">
    <citation type="submission" date="2021-03" db="EMBL/GenBank/DDBJ databases">
        <title>Microbacterium pauli sp. nov., isolated from microfiltered milk.</title>
        <authorList>
            <person name="Bellassi P."/>
            <person name="Fontana A."/>
            <person name="Callegari M.L."/>
            <person name="Lorenzo M."/>
            <person name="Cappa F."/>
        </authorList>
    </citation>
    <scope>NUCLEOTIDE SEQUENCE [LARGE SCALE GENOMIC DNA]</scope>
    <source>
        <strain evidence="3 4">DSM 18909</strain>
    </source>
</reference>
<accession>A0ABS5XXP4</accession>
<keyword evidence="4" id="KW-1185">Reference proteome</keyword>
<dbReference type="InterPro" id="IPR029479">
    <property type="entry name" value="Nitroreductase"/>
</dbReference>
<dbReference type="Gene3D" id="3.40.109.10">
    <property type="entry name" value="NADH Oxidase"/>
    <property type="match status" value="1"/>
</dbReference>
<name>A0ABS5XXP4_9MICO</name>
<evidence type="ECO:0000259" key="2">
    <source>
        <dbReference type="Pfam" id="PF00881"/>
    </source>
</evidence>
<feature type="compositionally biased region" description="Basic and acidic residues" evidence="1">
    <location>
        <begin position="149"/>
        <end position="162"/>
    </location>
</feature>
<feature type="compositionally biased region" description="Low complexity" evidence="1">
    <location>
        <begin position="250"/>
        <end position="275"/>
    </location>
</feature>
<evidence type="ECO:0000256" key="1">
    <source>
        <dbReference type="SAM" id="MobiDB-lite"/>
    </source>
</evidence>
<feature type="region of interest" description="Disordered" evidence="1">
    <location>
        <begin position="147"/>
        <end position="275"/>
    </location>
</feature>
<evidence type="ECO:0000313" key="3">
    <source>
        <dbReference type="EMBL" id="MBT8798682.1"/>
    </source>
</evidence>
<comment type="caution">
    <text evidence="3">The sequence shown here is derived from an EMBL/GenBank/DDBJ whole genome shotgun (WGS) entry which is preliminary data.</text>
</comment>
<proteinExistence type="predicted"/>
<feature type="compositionally biased region" description="Basic residues" evidence="1">
    <location>
        <begin position="201"/>
        <end position="219"/>
    </location>
</feature>
<dbReference type="PANTHER" id="PTHR43821">
    <property type="entry name" value="NAD(P)H NITROREDUCTASE YDJA-RELATED"/>
    <property type="match status" value="1"/>
</dbReference>
<sequence length="275" mass="28990">MRARRSWSKVTDAAPRKAELLTLVSAAARVADHSSLRPWRLIELRGDDRRTLGAAIAAAEGDQKPSTKPLRAPLVIAVVASYRPSGKVPRWEQEAVASGVAHVLSLLLDEAGWGVFWRTGGYTRSAPVAAAHGLGPDEDLLGWLYVGGKPERSRPERRKTVDARPFVSRMPSAAAAPDDLTHGRDAAAANGKGTKGDKGRGKGKGTGKGTKGKGRRGKTSKPPTDWAAKARKAETKARKAASRARKAEAKAVAARARAIDGPARADAAPASDAQP</sequence>
<protein>
    <submittedName>
        <fullName evidence="3">Nitroreductase family protein</fullName>
    </submittedName>
</protein>
<dbReference type="Proteomes" id="UP000740605">
    <property type="component" value="Unassembled WGS sequence"/>
</dbReference>
<dbReference type="EMBL" id="JAFLHG010000010">
    <property type="protein sequence ID" value="MBT8798682.1"/>
    <property type="molecule type" value="Genomic_DNA"/>
</dbReference>
<dbReference type="Pfam" id="PF00881">
    <property type="entry name" value="Nitroreductase"/>
    <property type="match status" value="1"/>
</dbReference>
<dbReference type="PANTHER" id="PTHR43821:SF1">
    <property type="entry name" value="NAD(P)H NITROREDUCTASE YDJA-RELATED"/>
    <property type="match status" value="1"/>
</dbReference>
<dbReference type="SUPFAM" id="SSF55469">
    <property type="entry name" value="FMN-dependent nitroreductase-like"/>
    <property type="match status" value="1"/>
</dbReference>
<dbReference type="InterPro" id="IPR000415">
    <property type="entry name" value="Nitroreductase-like"/>
</dbReference>
<feature type="domain" description="Nitroreductase" evidence="2">
    <location>
        <begin position="2"/>
        <end position="147"/>
    </location>
</feature>
<evidence type="ECO:0000313" key="4">
    <source>
        <dbReference type="Proteomes" id="UP000740605"/>
    </source>
</evidence>
<gene>
    <name evidence="3" type="ORF">J0P97_11445</name>
</gene>
<organism evidence="3 4">
    <name type="scientific">Microbacterium flavum</name>
    <dbReference type="NCBI Taxonomy" id="415216"/>
    <lineage>
        <taxon>Bacteria</taxon>
        <taxon>Bacillati</taxon>
        <taxon>Actinomycetota</taxon>
        <taxon>Actinomycetes</taxon>
        <taxon>Micrococcales</taxon>
        <taxon>Microbacteriaceae</taxon>
        <taxon>Microbacterium</taxon>
    </lineage>
</organism>